<evidence type="ECO:0008006" key="5">
    <source>
        <dbReference type="Google" id="ProtNLM"/>
    </source>
</evidence>
<evidence type="ECO:0000313" key="3">
    <source>
        <dbReference type="EMBL" id="OHA33571.1"/>
    </source>
</evidence>
<dbReference type="AlphaFoldDB" id="A0A1G2NDU2"/>
<evidence type="ECO:0000256" key="2">
    <source>
        <dbReference type="SAM" id="Phobius"/>
    </source>
</evidence>
<dbReference type="EMBL" id="MHRX01000031">
    <property type="protein sequence ID" value="OHA33571.1"/>
    <property type="molecule type" value="Genomic_DNA"/>
</dbReference>
<feature type="region of interest" description="Disordered" evidence="1">
    <location>
        <begin position="73"/>
        <end position="102"/>
    </location>
</feature>
<protein>
    <recommendedName>
        <fullName evidence="5">Thrombospondin type 3 repeat superfamily protein</fullName>
    </recommendedName>
</protein>
<accession>A0A1G2NDU2</accession>
<gene>
    <name evidence="3" type="ORF">A2928_00870</name>
</gene>
<dbReference type="Proteomes" id="UP000176221">
    <property type="component" value="Unassembled WGS sequence"/>
</dbReference>
<dbReference type="STRING" id="1802319.A2928_00870"/>
<name>A0A1G2NDU2_9BACT</name>
<evidence type="ECO:0000313" key="4">
    <source>
        <dbReference type="Proteomes" id="UP000176221"/>
    </source>
</evidence>
<organism evidence="3 4">
    <name type="scientific">Candidatus Taylorbacteria bacterium RIFCSPLOWO2_01_FULL_45_15b</name>
    <dbReference type="NCBI Taxonomy" id="1802319"/>
    <lineage>
        <taxon>Bacteria</taxon>
        <taxon>Candidatus Tayloriibacteriota</taxon>
    </lineage>
</organism>
<feature type="transmembrane region" description="Helical" evidence="2">
    <location>
        <begin position="12"/>
        <end position="32"/>
    </location>
</feature>
<proteinExistence type="predicted"/>
<sequence>MQGHSHKINRVIIASIVIAVAAILISVYFRFFDEGEKNAEPKSGYSETASLTSKDSDGDGLFDWEETLWRTNVNEKDSDGDGDSDGDEVRINRNPLKKGPDDKFTAEELKAIELQTSDIYGKTETEKFSREFLVKYLISKKQDEELTEEDRKKLIDGLIEAYSKSLTAKTYSKSDLKISPDESATSLRNYGNKLGALFIVNSPQRFSNEMASFKAFLESENPISLREIDPLIKSYKAVLTGSLALDVPENAFIIHLAFINGLSQYIESLEALRAGDTDALRATWGISVHINNAENLKKNLEEIKTYFSQKNIIFQQFESGSAITTGV</sequence>
<feature type="region of interest" description="Disordered" evidence="1">
    <location>
        <begin position="39"/>
        <end position="58"/>
    </location>
</feature>
<reference evidence="3 4" key="1">
    <citation type="journal article" date="2016" name="Nat. Commun.">
        <title>Thousands of microbial genomes shed light on interconnected biogeochemical processes in an aquifer system.</title>
        <authorList>
            <person name="Anantharaman K."/>
            <person name="Brown C.T."/>
            <person name="Hug L.A."/>
            <person name="Sharon I."/>
            <person name="Castelle C.J."/>
            <person name="Probst A.J."/>
            <person name="Thomas B.C."/>
            <person name="Singh A."/>
            <person name="Wilkins M.J."/>
            <person name="Karaoz U."/>
            <person name="Brodie E.L."/>
            <person name="Williams K.H."/>
            <person name="Hubbard S.S."/>
            <person name="Banfield J.F."/>
        </authorList>
    </citation>
    <scope>NUCLEOTIDE SEQUENCE [LARGE SCALE GENOMIC DNA]</scope>
</reference>
<evidence type="ECO:0000256" key="1">
    <source>
        <dbReference type="SAM" id="MobiDB-lite"/>
    </source>
</evidence>
<keyword evidence="2" id="KW-0472">Membrane</keyword>
<comment type="caution">
    <text evidence="3">The sequence shown here is derived from an EMBL/GenBank/DDBJ whole genome shotgun (WGS) entry which is preliminary data.</text>
</comment>
<keyword evidence="2" id="KW-0812">Transmembrane</keyword>
<keyword evidence="2" id="KW-1133">Transmembrane helix</keyword>